<reference evidence="7" key="1">
    <citation type="submission" date="2022-08" db="UniProtKB">
        <authorList>
            <consortium name="EnsemblMetazoa"/>
        </authorList>
    </citation>
    <scope>IDENTIFICATION</scope>
</reference>
<dbReference type="GO" id="GO:0000428">
    <property type="term" value="C:DNA-directed RNA polymerase complex"/>
    <property type="evidence" value="ECO:0007669"/>
    <property type="project" value="UniProtKB-KW"/>
</dbReference>
<dbReference type="VEuPathDB" id="VectorBase:ACON2_036574"/>
<feature type="region of interest" description="Disordered" evidence="6">
    <location>
        <begin position="189"/>
        <end position="213"/>
    </location>
</feature>
<dbReference type="Proteomes" id="UP000075882">
    <property type="component" value="Unassembled WGS sequence"/>
</dbReference>
<comment type="similarity">
    <text evidence="2">Belongs to the eukaryotic RPA49/POLR1E RNA polymerase subunit family.</text>
</comment>
<dbReference type="GO" id="GO:0003677">
    <property type="term" value="F:DNA binding"/>
    <property type="evidence" value="ECO:0007669"/>
    <property type="project" value="InterPro"/>
</dbReference>
<evidence type="ECO:0008006" key="8">
    <source>
        <dbReference type="Google" id="ProtNLM"/>
    </source>
</evidence>
<dbReference type="InterPro" id="IPR009668">
    <property type="entry name" value="RNA_pol-assoc_fac_A49-like"/>
</dbReference>
<dbReference type="Pfam" id="PF06870">
    <property type="entry name" value="RNA_pol_I_A49"/>
    <property type="match status" value="1"/>
</dbReference>
<sequence>LFSGHHPSINSKARGGIKMSNKIVNIVCQTSSENHPVILENYETYLEPRQHDMKCLLAYDPTISKVDDKVGNMLLVSGEKKLYIGQIHVPTDDTLESAPADLLRTYVARRNKETGKMRLYEVRATTLKHISLDRPAGDGQTTAELDLRQLLRLQSKFNARLGRRNLLLMNKRMDMSVMEEKLERTIAETVPKEPSATAASSEGTVTDLSSQSGNTMGDVLQSELLAKSKPDAKSLRDLYDAKQLIGLEVWQKLLEPARQLLQVPVEDLQMANAYLENKVKAAMQSSEPADQANLATVRICLYMDVLVRLLGPKAYQMAFKQEHLSVFTNVLDEPIRHSFLQSVRKETSTRFQVTKYTHIKALMYYLALAFAMEGQEALVVETLHRSLGVPRSQLLMYGRAVGARYNAKSDQFTLGTRQMSDKSEQLADMLAGHRRGVKRSRQN</sequence>
<accession>A0A8W7P329</accession>
<evidence type="ECO:0000256" key="3">
    <source>
        <dbReference type="ARBA" id="ARBA00022478"/>
    </source>
</evidence>
<comment type="subcellular location">
    <subcellularLocation>
        <location evidence="1">Nucleus</location>
        <location evidence="1">Nucleolus</location>
    </subcellularLocation>
</comment>
<dbReference type="PANTHER" id="PTHR14440">
    <property type="entry name" value="DNA-DIRECTED RNA POLYMERASE I SUBUNIT RPA49"/>
    <property type="match status" value="1"/>
</dbReference>
<keyword evidence="5" id="KW-0539">Nucleus</keyword>
<evidence type="ECO:0000313" key="7">
    <source>
        <dbReference type="EnsemblMetazoa" id="ACOM024157-PA.1"/>
    </source>
</evidence>
<evidence type="ECO:0000256" key="5">
    <source>
        <dbReference type="ARBA" id="ARBA00023242"/>
    </source>
</evidence>
<organism evidence="7">
    <name type="scientific">Anopheles coluzzii</name>
    <name type="common">African malaria mosquito</name>
    <dbReference type="NCBI Taxonomy" id="1518534"/>
    <lineage>
        <taxon>Eukaryota</taxon>
        <taxon>Metazoa</taxon>
        <taxon>Ecdysozoa</taxon>
        <taxon>Arthropoda</taxon>
        <taxon>Hexapoda</taxon>
        <taxon>Insecta</taxon>
        <taxon>Pterygota</taxon>
        <taxon>Neoptera</taxon>
        <taxon>Endopterygota</taxon>
        <taxon>Diptera</taxon>
        <taxon>Nematocera</taxon>
        <taxon>Culicoidea</taxon>
        <taxon>Culicidae</taxon>
        <taxon>Anophelinae</taxon>
        <taxon>Anopheles</taxon>
    </lineage>
</organism>
<evidence type="ECO:0000256" key="1">
    <source>
        <dbReference type="ARBA" id="ARBA00004604"/>
    </source>
</evidence>
<dbReference type="GO" id="GO:0006351">
    <property type="term" value="P:DNA-templated transcription"/>
    <property type="evidence" value="ECO:0007669"/>
    <property type="project" value="InterPro"/>
</dbReference>
<evidence type="ECO:0000256" key="4">
    <source>
        <dbReference type="ARBA" id="ARBA00023163"/>
    </source>
</evidence>
<keyword evidence="3" id="KW-0240">DNA-directed RNA polymerase</keyword>
<dbReference type="GO" id="GO:0005730">
    <property type="term" value="C:nucleolus"/>
    <property type="evidence" value="ECO:0007669"/>
    <property type="project" value="UniProtKB-SubCell"/>
</dbReference>
<protein>
    <recommendedName>
        <fullName evidence="8">DNA-directed RNA polymerase I subunit RPA49</fullName>
    </recommendedName>
</protein>
<evidence type="ECO:0000256" key="2">
    <source>
        <dbReference type="ARBA" id="ARBA00009430"/>
    </source>
</evidence>
<keyword evidence="4" id="KW-0804">Transcription</keyword>
<dbReference type="EnsemblMetazoa" id="ACOM024157-RA">
    <property type="protein sequence ID" value="ACOM024157-PA.1"/>
    <property type="gene ID" value="ACOM024157"/>
</dbReference>
<proteinExistence type="inferred from homology"/>
<name>A0A8W7P329_ANOCL</name>
<feature type="compositionally biased region" description="Polar residues" evidence="6">
    <location>
        <begin position="197"/>
        <end position="213"/>
    </location>
</feature>
<dbReference type="AlphaFoldDB" id="A0A8W7P329"/>
<evidence type="ECO:0000256" key="6">
    <source>
        <dbReference type="SAM" id="MobiDB-lite"/>
    </source>
</evidence>